<evidence type="ECO:0000313" key="6">
    <source>
        <dbReference type="Proteomes" id="UP000315103"/>
    </source>
</evidence>
<reference evidence="5 6" key="1">
    <citation type="submission" date="2019-07" db="EMBL/GenBank/DDBJ databases">
        <title>Salinicoccus cyprini sp. nov., isolated from gastro-intestinal tract of mirror carp, Cyprinus carpio var. specularis, collected from Gobind Sagar Reservoir, Himachal Pradesh, India.</title>
        <authorList>
            <person name="Talwar C."/>
            <person name="Singh A.K."/>
            <person name="Lal R."/>
            <person name="Negi R.K."/>
        </authorList>
    </citation>
    <scope>NUCLEOTIDE SEQUENCE [LARGE SCALE GENOMIC DNA]</scope>
    <source>
        <strain evidence="5 6">CT19</strain>
    </source>
</reference>
<evidence type="ECO:0000313" key="5">
    <source>
        <dbReference type="EMBL" id="TVT27394.1"/>
    </source>
</evidence>
<dbReference type="SUPFAM" id="SSF51569">
    <property type="entry name" value="Aldolase"/>
    <property type="match status" value="1"/>
</dbReference>
<dbReference type="InterPro" id="IPR002220">
    <property type="entry name" value="DapA-like"/>
</dbReference>
<dbReference type="AlphaFoldDB" id="A0A558ASZ9"/>
<dbReference type="OrthoDB" id="9782828at2"/>
<dbReference type="CDD" id="cd00408">
    <property type="entry name" value="DHDPS-like"/>
    <property type="match status" value="1"/>
</dbReference>
<proteinExistence type="inferred from homology"/>
<dbReference type="Pfam" id="PF00701">
    <property type="entry name" value="DHDPS"/>
    <property type="match status" value="1"/>
</dbReference>
<feature type="binding site" evidence="4">
    <location>
        <position position="53"/>
    </location>
    <ligand>
        <name>pyruvate</name>
        <dbReference type="ChEBI" id="CHEBI:15361"/>
    </ligand>
</feature>
<dbReference type="GO" id="GO:0008840">
    <property type="term" value="F:4-hydroxy-tetrahydrodipicolinate synthase activity"/>
    <property type="evidence" value="ECO:0007669"/>
    <property type="project" value="TreeGrafter"/>
</dbReference>
<sequence length="302" mass="33219">MSKKISEELKTISGITVTPFDGETGEIDWQGVEENVEFLIENGLKVIVPCGNTSEFYALTIEEAMEETKRTVEIARGRCLVVAGIGYSVGTAIEMGQKAKADGADAIMIHMPVHPYITSEGAKDYFEKIIRAVDLPAVIYFKNPSVSDDILVELADLEQLVGVKYAINDLPRFAKALESIPQDAGVTMICGTAEKWAPFYYSAGAEGFTSGLVNVHPKKSFELLDALQQQDYSTAFGIWHEIVEFEDLREKYSSGNNVVVIKEAMEILNMTAGPPRPPVAPLNDADREAVSQLLSRWALKSY</sequence>
<dbReference type="InterPro" id="IPR013785">
    <property type="entry name" value="Aldolase_TIM"/>
</dbReference>
<dbReference type="Gene3D" id="3.20.20.70">
    <property type="entry name" value="Aldolase class I"/>
    <property type="match status" value="1"/>
</dbReference>
<organism evidence="5 6">
    <name type="scientific">Salinicoccus cyprini</name>
    <dbReference type="NCBI Taxonomy" id="2493691"/>
    <lineage>
        <taxon>Bacteria</taxon>
        <taxon>Bacillati</taxon>
        <taxon>Bacillota</taxon>
        <taxon>Bacilli</taxon>
        <taxon>Bacillales</taxon>
        <taxon>Staphylococcaceae</taxon>
        <taxon>Salinicoccus</taxon>
    </lineage>
</organism>
<feature type="active site" description="Schiff-base intermediate with substrate" evidence="3">
    <location>
        <position position="164"/>
    </location>
</feature>
<comment type="similarity">
    <text evidence="2">Belongs to the DapA family.</text>
</comment>
<feature type="active site" description="Proton donor/acceptor" evidence="3">
    <location>
        <position position="140"/>
    </location>
</feature>
<keyword evidence="1 2" id="KW-0456">Lyase</keyword>
<dbReference type="Proteomes" id="UP000315103">
    <property type="component" value="Unassembled WGS sequence"/>
</dbReference>
<dbReference type="RefSeq" id="WP_145289558.1">
    <property type="nucleotide sequence ID" value="NZ_VMSJ01000004.1"/>
</dbReference>
<comment type="caution">
    <text evidence="5">The sequence shown here is derived from an EMBL/GenBank/DDBJ whole genome shotgun (WGS) entry which is preliminary data.</text>
</comment>
<evidence type="ECO:0000256" key="1">
    <source>
        <dbReference type="ARBA" id="ARBA00023239"/>
    </source>
</evidence>
<evidence type="ECO:0000256" key="3">
    <source>
        <dbReference type="PIRSR" id="PIRSR001365-1"/>
    </source>
</evidence>
<keyword evidence="6" id="KW-1185">Reference proteome</keyword>
<dbReference type="PANTHER" id="PTHR12128">
    <property type="entry name" value="DIHYDRODIPICOLINATE SYNTHASE"/>
    <property type="match status" value="1"/>
</dbReference>
<dbReference type="SMART" id="SM01130">
    <property type="entry name" value="DHDPS"/>
    <property type="match status" value="1"/>
</dbReference>
<accession>A0A558ASZ9</accession>
<evidence type="ECO:0000256" key="4">
    <source>
        <dbReference type="PIRSR" id="PIRSR001365-2"/>
    </source>
</evidence>
<dbReference type="EMBL" id="VMSJ01000004">
    <property type="protein sequence ID" value="TVT27394.1"/>
    <property type="molecule type" value="Genomic_DNA"/>
</dbReference>
<gene>
    <name evidence="5" type="ORF">FO441_10160</name>
</gene>
<dbReference type="PANTHER" id="PTHR12128:SF19">
    <property type="entry name" value="5-DEHYDRO-4-DEOXYGLUCARATE DEHYDRATASE 2-RELATED"/>
    <property type="match status" value="1"/>
</dbReference>
<evidence type="ECO:0000256" key="2">
    <source>
        <dbReference type="PIRNR" id="PIRNR001365"/>
    </source>
</evidence>
<dbReference type="PIRSF" id="PIRSF001365">
    <property type="entry name" value="DHDPS"/>
    <property type="match status" value="1"/>
</dbReference>
<protein>
    <submittedName>
        <fullName evidence="5">Dihydrodipicolinate synthase family protein</fullName>
    </submittedName>
</protein>
<name>A0A558ASZ9_9STAP</name>